<accession>A0A1R3I584</accession>
<feature type="coiled-coil region" evidence="1">
    <location>
        <begin position="15"/>
        <end position="42"/>
    </location>
</feature>
<proteinExistence type="predicted"/>
<evidence type="ECO:0000313" key="3">
    <source>
        <dbReference type="Proteomes" id="UP000187203"/>
    </source>
</evidence>
<dbReference type="OrthoDB" id="1705497at2759"/>
<evidence type="ECO:0000313" key="2">
    <source>
        <dbReference type="EMBL" id="OMO77762.1"/>
    </source>
</evidence>
<keyword evidence="1" id="KW-0175">Coiled coil</keyword>
<name>A0A1R3I584_9ROSI</name>
<protein>
    <submittedName>
        <fullName evidence="2">Transcription factor GTE1-like protein</fullName>
    </submittedName>
</protein>
<dbReference type="EMBL" id="AWUE01018898">
    <property type="protein sequence ID" value="OMO77762.1"/>
    <property type="molecule type" value="Genomic_DNA"/>
</dbReference>
<gene>
    <name evidence="2" type="ORF">COLO4_25018</name>
</gene>
<organism evidence="2 3">
    <name type="scientific">Corchorus olitorius</name>
    <dbReference type="NCBI Taxonomy" id="93759"/>
    <lineage>
        <taxon>Eukaryota</taxon>
        <taxon>Viridiplantae</taxon>
        <taxon>Streptophyta</taxon>
        <taxon>Embryophyta</taxon>
        <taxon>Tracheophyta</taxon>
        <taxon>Spermatophyta</taxon>
        <taxon>Magnoliopsida</taxon>
        <taxon>eudicotyledons</taxon>
        <taxon>Gunneridae</taxon>
        <taxon>Pentapetalae</taxon>
        <taxon>rosids</taxon>
        <taxon>malvids</taxon>
        <taxon>Malvales</taxon>
        <taxon>Malvaceae</taxon>
        <taxon>Grewioideae</taxon>
        <taxon>Apeibeae</taxon>
        <taxon>Corchorus</taxon>
    </lineage>
</organism>
<dbReference type="Proteomes" id="UP000187203">
    <property type="component" value="Unassembled WGS sequence"/>
</dbReference>
<sequence length="112" mass="12599">MEAVKPEGIVSESEAEELGRRIDEISATVNQLEQRVNDVEQFYTSTADNMQLTTTKSGSILKDKVKEKPLTTIEKQQQEASHRESASAKRMQDLMRQFATILRQGKIIDSAS</sequence>
<dbReference type="STRING" id="93759.A0A1R3I584"/>
<keyword evidence="3" id="KW-1185">Reference proteome</keyword>
<comment type="caution">
    <text evidence="2">The sequence shown here is derived from an EMBL/GenBank/DDBJ whole genome shotgun (WGS) entry which is preliminary data.</text>
</comment>
<dbReference type="AlphaFoldDB" id="A0A1R3I584"/>
<evidence type="ECO:0000256" key="1">
    <source>
        <dbReference type="SAM" id="Coils"/>
    </source>
</evidence>
<reference evidence="3" key="1">
    <citation type="submission" date="2013-09" db="EMBL/GenBank/DDBJ databases">
        <title>Corchorus olitorius genome sequencing.</title>
        <authorList>
            <person name="Alam M."/>
            <person name="Haque M.S."/>
            <person name="Islam M.S."/>
            <person name="Emdad E.M."/>
            <person name="Islam M.M."/>
            <person name="Ahmed B."/>
            <person name="Halim A."/>
            <person name="Hossen Q.M.M."/>
            <person name="Hossain M.Z."/>
            <person name="Ahmed R."/>
            <person name="Khan M.M."/>
            <person name="Islam R."/>
            <person name="Rashid M.M."/>
            <person name="Khan S.A."/>
            <person name="Rahman M.S."/>
            <person name="Alam M."/>
            <person name="Yahiya A.S."/>
            <person name="Khan M.S."/>
            <person name="Azam M.S."/>
            <person name="Haque T."/>
            <person name="Lashkar M.Z.H."/>
            <person name="Akhand A.I."/>
            <person name="Morshed G."/>
            <person name="Roy S."/>
            <person name="Uddin K.S."/>
            <person name="Rabeya T."/>
            <person name="Hossain A.S."/>
            <person name="Chowdhury A."/>
            <person name="Snigdha A.R."/>
            <person name="Mortoza M.S."/>
            <person name="Matin S.A."/>
            <person name="Hoque S.M.E."/>
            <person name="Islam M.K."/>
            <person name="Roy D.K."/>
            <person name="Haider R."/>
            <person name="Moosa M.M."/>
            <person name="Elias S.M."/>
            <person name="Hasan A.M."/>
            <person name="Jahan S."/>
            <person name="Shafiuddin M."/>
            <person name="Mahmood N."/>
            <person name="Shommy N.S."/>
        </authorList>
    </citation>
    <scope>NUCLEOTIDE SEQUENCE [LARGE SCALE GENOMIC DNA]</scope>
    <source>
        <strain evidence="3">cv. O-4</strain>
    </source>
</reference>